<evidence type="ECO:0000256" key="8">
    <source>
        <dbReference type="ARBA" id="ARBA00022679"/>
    </source>
</evidence>
<sequence>MNWFLLHLKLKNISIAKIKKFIFLFFLFFLGGILGFNLWIIKTLPDVRFLKNYQLTSTSRIFDRNGKYVCDLFIVRRIPISIDTVPEKLKNGFIAVEDKIFYRHHGFNFKRLIKVLVIDFIRREKAQGASTITMQLARNLLLFSEKSFIRKIAEIYLSIKLERFFKKDEILELYLNYIYFGYGNYGVGAAAKFYYNKSLNELSLLESASLVAMVKSPGLYSVYENYENCFSRTKLVLKEMLKEGYIDSNEYNEALKDTLKPVNLNERKIPGPYYIETIKKFVSSILGSAYYNIGGYDIYTGMDLDLQKIADSVTNISIKNIEKKYFLKPKEDYGKISNADITPYLQFSFLAMEPKSGDVLCLVGGRDIKESSLNRAIQTKRQVGSTFKIFLYTAAIDNGYNPSDFILDLPVIEFINDKVYTPNNFDSTFLGKITLRKALYLSRNNAAIRLTKEVGPFTVMDYAYKLGIKSEIEPVLSIALGPSSVSLIEMVNSIATIANYGERVEPVFVKKIVDRNGNVIYENEPQREIVLSKQTAFVMIDMLRSVFDRGTAYSAREMGFTRPAAGKTGTTNDFTDAWFVGFTPDIAAGVWVGYDIPKTIRQGASGAGAALPIWVDFMKAVYDTSSNNYFSKNSIPDFYVPDGIVYTKICGETGLLATPNCPKIVEEVFISDNRPTEYCDLHKGKKDIKNFEKIDKFNF</sequence>
<dbReference type="PANTHER" id="PTHR32282">
    <property type="entry name" value="BINDING PROTEIN TRANSPEPTIDASE, PUTATIVE-RELATED"/>
    <property type="match status" value="1"/>
</dbReference>
<evidence type="ECO:0000256" key="10">
    <source>
        <dbReference type="ARBA" id="ARBA00022960"/>
    </source>
</evidence>
<evidence type="ECO:0000256" key="16">
    <source>
        <dbReference type="ARBA" id="ARBA00049902"/>
    </source>
</evidence>
<dbReference type="GO" id="GO:0009002">
    <property type="term" value="F:serine-type D-Ala-D-Ala carboxypeptidase activity"/>
    <property type="evidence" value="ECO:0007669"/>
    <property type="project" value="UniProtKB-EC"/>
</dbReference>
<keyword evidence="9" id="KW-0378">Hydrolase</keyword>
<evidence type="ECO:0000256" key="15">
    <source>
        <dbReference type="ARBA" id="ARBA00034000"/>
    </source>
</evidence>
<evidence type="ECO:0000256" key="11">
    <source>
        <dbReference type="ARBA" id="ARBA00022984"/>
    </source>
</evidence>
<dbReference type="GO" id="GO:0009252">
    <property type="term" value="P:peptidoglycan biosynthetic process"/>
    <property type="evidence" value="ECO:0007669"/>
    <property type="project" value="UniProtKB-KW"/>
</dbReference>
<evidence type="ECO:0000256" key="2">
    <source>
        <dbReference type="ARBA" id="ARBA00007090"/>
    </source>
</evidence>
<dbReference type="InterPro" id="IPR001460">
    <property type="entry name" value="PCN-bd_Tpept"/>
</dbReference>
<evidence type="ECO:0000256" key="13">
    <source>
        <dbReference type="ARBA" id="ARBA00023268"/>
    </source>
</evidence>
<dbReference type="Gene3D" id="1.10.3810.10">
    <property type="entry name" value="Biosynthetic peptidoglycan transglycosylase-like"/>
    <property type="match status" value="1"/>
</dbReference>
<keyword evidence="4" id="KW-1003">Cell membrane</keyword>
<evidence type="ECO:0000256" key="6">
    <source>
        <dbReference type="ARBA" id="ARBA00022670"/>
    </source>
</evidence>
<comment type="catalytic activity">
    <reaction evidence="16">
        <text>[GlcNAc-(1-&gt;4)-Mur2Ac(oyl-L-Ala-gamma-D-Glu-L-Lys-D-Ala-D-Ala)](n)-di-trans,octa-cis-undecaprenyl diphosphate + beta-D-GlcNAc-(1-&gt;4)-Mur2Ac(oyl-L-Ala-gamma-D-Glu-L-Lys-D-Ala-D-Ala)-di-trans,octa-cis-undecaprenyl diphosphate = [GlcNAc-(1-&gt;4)-Mur2Ac(oyl-L-Ala-gamma-D-Glu-L-Lys-D-Ala-D-Ala)](n+1)-di-trans,octa-cis-undecaprenyl diphosphate + di-trans,octa-cis-undecaprenyl diphosphate + H(+)</text>
        <dbReference type="Rhea" id="RHEA:23708"/>
        <dbReference type="Rhea" id="RHEA-COMP:9602"/>
        <dbReference type="Rhea" id="RHEA-COMP:9603"/>
        <dbReference type="ChEBI" id="CHEBI:15378"/>
        <dbReference type="ChEBI" id="CHEBI:58405"/>
        <dbReference type="ChEBI" id="CHEBI:60033"/>
        <dbReference type="ChEBI" id="CHEBI:78435"/>
        <dbReference type="EC" id="2.4.99.28"/>
    </reaction>
</comment>
<evidence type="ECO:0000256" key="5">
    <source>
        <dbReference type="ARBA" id="ARBA00022645"/>
    </source>
</evidence>
<dbReference type="GO" id="GO:0006508">
    <property type="term" value="P:proteolysis"/>
    <property type="evidence" value="ECO:0007669"/>
    <property type="project" value="UniProtKB-KW"/>
</dbReference>
<dbReference type="GO" id="GO:0008360">
    <property type="term" value="P:regulation of cell shape"/>
    <property type="evidence" value="ECO:0007669"/>
    <property type="project" value="UniProtKB-KW"/>
</dbReference>
<evidence type="ECO:0000259" key="19">
    <source>
        <dbReference type="Pfam" id="PF00912"/>
    </source>
</evidence>
<dbReference type="SUPFAM" id="SSF56601">
    <property type="entry name" value="beta-lactamase/transpeptidase-like"/>
    <property type="match status" value="1"/>
</dbReference>
<dbReference type="Gene3D" id="3.40.710.10">
    <property type="entry name" value="DD-peptidase/beta-lactamase superfamily"/>
    <property type="match status" value="1"/>
</dbReference>
<evidence type="ECO:0000256" key="14">
    <source>
        <dbReference type="ARBA" id="ARBA00023316"/>
    </source>
</evidence>
<dbReference type="PANTHER" id="PTHR32282:SF11">
    <property type="entry name" value="PENICILLIN-BINDING PROTEIN 1B"/>
    <property type="match status" value="1"/>
</dbReference>
<keyword evidence="13" id="KW-0511">Multifunctional enzyme</keyword>
<feature type="domain" description="Glycosyl transferase family 51" evidence="19">
    <location>
        <begin position="76"/>
        <end position="240"/>
    </location>
</feature>
<dbReference type="EMBL" id="DTHG01000080">
    <property type="protein sequence ID" value="HGW92136.1"/>
    <property type="molecule type" value="Genomic_DNA"/>
</dbReference>
<comment type="similarity">
    <text evidence="3">In the N-terminal section; belongs to the glycosyltransferase 51 family.</text>
</comment>
<dbReference type="GO" id="GO:0008955">
    <property type="term" value="F:peptidoglycan glycosyltransferase activity"/>
    <property type="evidence" value="ECO:0007669"/>
    <property type="project" value="UniProtKB-EC"/>
</dbReference>
<comment type="caution">
    <text evidence="20">The sequence shown here is derived from an EMBL/GenBank/DDBJ whole genome shotgun (WGS) entry which is preliminary data.</text>
</comment>
<comment type="catalytic activity">
    <reaction evidence="15">
        <text>Preferential cleavage: (Ac)2-L-Lys-D-Ala-|-D-Ala. Also transpeptidation of peptidyl-alanyl moieties that are N-acyl substituents of D-alanine.</text>
        <dbReference type="EC" id="3.4.16.4"/>
    </reaction>
</comment>
<proteinExistence type="inferred from homology"/>
<evidence type="ECO:0000256" key="12">
    <source>
        <dbReference type="ARBA" id="ARBA00023136"/>
    </source>
</evidence>
<feature type="transmembrane region" description="Helical" evidence="17">
    <location>
        <begin position="21"/>
        <end position="41"/>
    </location>
</feature>
<dbReference type="InterPro" id="IPR036950">
    <property type="entry name" value="PBP_transglycosylase"/>
</dbReference>
<evidence type="ECO:0000313" key="20">
    <source>
        <dbReference type="EMBL" id="HGW92136.1"/>
    </source>
</evidence>
<dbReference type="FunFam" id="1.10.3810.10:FF:000001">
    <property type="entry name" value="Penicillin-binding protein 1A"/>
    <property type="match status" value="1"/>
</dbReference>
<keyword evidence="10" id="KW-0133">Cell shape</keyword>
<keyword evidence="12 17" id="KW-0472">Membrane</keyword>
<dbReference type="GO" id="GO:0008658">
    <property type="term" value="F:penicillin binding"/>
    <property type="evidence" value="ECO:0007669"/>
    <property type="project" value="InterPro"/>
</dbReference>
<keyword evidence="7" id="KW-0328">Glycosyltransferase</keyword>
<keyword evidence="17" id="KW-1133">Transmembrane helix</keyword>
<keyword evidence="8" id="KW-0808">Transferase</keyword>
<dbReference type="AlphaFoldDB" id="A0A7C4U7M3"/>
<keyword evidence="17" id="KW-0812">Transmembrane</keyword>
<dbReference type="GO" id="GO:0005886">
    <property type="term" value="C:plasma membrane"/>
    <property type="evidence" value="ECO:0007669"/>
    <property type="project" value="UniProtKB-SubCell"/>
</dbReference>
<name>A0A7C4U7M3_UNCW3</name>
<keyword evidence="5" id="KW-0121">Carboxypeptidase</keyword>
<comment type="subcellular location">
    <subcellularLocation>
        <location evidence="1">Cell membrane</location>
    </subcellularLocation>
</comment>
<dbReference type="SUPFAM" id="SSF53955">
    <property type="entry name" value="Lysozyme-like"/>
    <property type="match status" value="1"/>
</dbReference>
<keyword evidence="11" id="KW-0573">Peptidoglycan synthesis</keyword>
<comment type="similarity">
    <text evidence="2">In the C-terminal section; belongs to the transpeptidase family.</text>
</comment>
<dbReference type="InterPro" id="IPR001264">
    <property type="entry name" value="Glyco_trans_51"/>
</dbReference>
<dbReference type="GO" id="GO:0071555">
    <property type="term" value="P:cell wall organization"/>
    <property type="evidence" value="ECO:0007669"/>
    <property type="project" value="UniProtKB-KW"/>
</dbReference>
<evidence type="ECO:0000256" key="17">
    <source>
        <dbReference type="SAM" id="Phobius"/>
    </source>
</evidence>
<accession>A0A7C4U7M3</accession>
<evidence type="ECO:0000256" key="9">
    <source>
        <dbReference type="ARBA" id="ARBA00022801"/>
    </source>
</evidence>
<evidence type="ECO:0000256" key="3">
    <source>
        <dbReference type="ARBA" id="ARBA00007739"/>
    </source>
</evidence>
<dbReference type="Pfam" id="PF00905">
    <property type="entry name" value="Transpeptidase"/>
    <property type="match status" value="1"/>
</dbReference>
<organism evidence="20">
    <name type="scientific">candidate division WOR-3 bacterium</name>
    <dbReference type="NCBI Taxonomy" id="2052148"/>
    <lineage>
        <taxon>Bacteria</taxon>
        <taxon>Bacteria division WOR-3</taxon>
    </lineage>
</organism>
<keyword evidence="6" id="KW-0645">Protease</keyword>
<protein>
    <submittedName>
        <fullName evidence="20">PBP1A family penicillin-binding protein</fullName>
    </submittedName>
</protein>
<feature type="domain" description="Penicillin-binding protein transpeptidase" evidence="18">
    <location>
        <begin position="348"/>
        <end position="595"/>
    </location>
</feature>
<keyword evidence="14" id="KW-0961">Cell wall biogenesis/degradation</keyword>
<dbReference type="InterPro" id="IPR023346">
    <property type="entry name" value="Lysozyme-like_dom_sf"/>
</dbReference>
<reference evidence="20" key="1">
    <citation type="journal article" date="2020" name="mSystems">
        <title>Genome- and Community-Level Interaction Insights into Carbon Utilization and Element Cycling Functions of Hydrothermarchaeota in Hydrothermal Sediment.</title>
        <authorList>
            <person name="Zhou Z."/>
            <person name="Liu Y."/>
            <person name="Xu W."/>
            <person name="Pan J."/>
            <person name="Luo Z.H."/>
            <person name="Li M."/>
        </authorList>
    </citation>
    <scope>NUCLEOTIDE SEQUENCE [LARGE SCALE GENOMIC DNA]</scope>
    <source>
        <strain evidence="20">SpSt-780</strain>
    </source>
</reference>
<dbReference type="GO" id="GO:0030288">
    <property type="term" value="C:outer membrane-bounded periplasmic space"/>
    <property type="evidence" value="ECO:0007669"/>
    <property type="project" value="TreeGrafter"/>
</dbReference>
<dbReference type="InterPro" id="IPR050396">
    <property type="entry name" value="Glycosyltr_51/Transpeptidase"/>
</dbReference>
<evidence type="ECO:0000256" key="4">
    <source>
        <dbReference type="ARBA" id="ARBA00022475"/>
    </source>
</evidence>
<dbReference type="NCBIfam" id="TIGR02074">
    <property type="entry name" value="PBP_1a_fam"/>
    <property type="match status" value="1"/>
</dbReference>
<dbReference type="InterPro" id="IPR012338">
    <property type="entry name" value="Beta-lactam/transpept-like"/>
</dbReference>
<evidence type="ECO:0000256" key="1">
    <source>
        <dbReference type="ARBA" id="ARBA00004236"/>
    </source>
</evidence>
<dbReference type="Pfam" id="PF00912">
    <property type="entry name" value="Transgly"/>
    <property type="match status" value="1"/>
</dbReference>
<evidence type="ECO:0000259" key="18">
    <source>
        <dbReference type="Pfam" id="PF00905"/>
    </source>
</evidence>
<gene>
    <name evidence="20" type="ORF">ENV67_06325</name>
</gene>
<evidence type="ECO:0000256" key="7">
    <source>
        <dbReference type="ARBA" id="ARBA00022676"/>
    </source>
</evidence>